<evidence type="ECO:0000256" key="5">
    <source>
        <dbReference type="ARBA" id="ARBA00022748"/>
    </source>
</evidence>
<dbReference type="InterPro" id="IPR005616">
    <property type="entry name" value="CcmH/CycL/Ccl2/NrfF_N"/>
</dbReference>
<keyword evidence="10" id="KW-1185">Reference proteome</keyword>
<dbReference type="EMBL" id="CP003382">
    <property type="protein sequence ID" value="AFZ66377.1"/>
    <property type="molecule type" value="Genomic_DNA"/>
</dbReference>
<comment type="similarity">
    <text evidence="1 7">Belongs to the CcmH/CycL/Ccl2/NrfF family.</text>
</comment>
<dbReference type="Proteomes" id="UP000010467">
    <property type="component" value="Chromosome"/>
</dbReference>
<keyword evidence="3 7" id="KW-0479">Metal-binding</keyword>
<sequence length="154" mass="16599">MSTWWAGCLAVMVALLVTVAFSQETGSVQLSAAQEARALRLGDTLRCPVCRGVPITESPNELSAQMLRSVREQVAAGQSDAQIYAYFAVRFGENVLLDPPKQGLNLTLWALPALALAFGAVALIRYLRAAGRAPIDTPDDDLLSRVERDVEAGR</sequence>
<accession>K9ZZL2</accession>
<dbReference type="KEGG" id="dpd:Deipe_0802"/>
<dbReference type="PANTHER" id="PTHR47870">
    <property type="entry name" value="CYTOCHROME C-TYPE BIOGENESIS PROTEIN CCMH"/>
    <property type="match status" value="1"/>
</dbReference>
<reference evidence="10" key="1">
    <citation type="submission" date="2012-03" db="EMBL/GenBank/DDBJ databases">
        <title>Complete sequence of chromosome of Deinococcus peraridilitoris DSM 19664.</title>
        <authorList>
            <person name="Lucas S."/>
            <person name="Copeland A."/>
            <person name="Lapidus A."/>
            <person name="Glavina del Rio T."/>
            <person name="Dalin E."/>
            <person name="Tice H."/>
            <person name="Bruce D."/>
            <person name="Goodwin L."/>
            <person name="Pitluck S."/>
            <person name="Peters L."/>
            <person name="Mikhailova N."/>
            <person name="Lu M."/>
            <person name="Kyrpides N."/>
            <person name="Mavromatis K."/>
            <person name="Ivanova N."/>
            <person name="Brettin T."/>
            <person name="Detter J.C."/>
            <person name="Han C."/>
            <person name="Larimer F."/>
            <person name="Land M."/>
            <person name="Hauser L."/>
            <person name="Markowitz V."/>
            <person name="Cheng J.-F."/>
            <person name="Hugenholtz P."/>
            <person name="Woyke T."/>
            <person name="Wu D."/>
            <person name="Pukall R."/>
            <person name="Steenblock K."/>
            <person name="Brambilla E."/>
            <person name="Klenk H.-P."/>
            <person name="Eisen J.A."/>
        </authorList>
    </citation>
    <scope>NUCLEOTIDE SEQUENCE [LARGE SCALE GENOMIC DNA]</scope>
    <source>
        <strain evidence="10">DSM 19664 / LMG 22246 / CIP 109416 / KR-200</strain>
    </source>
</reference>
<evidence type="ECO:0000313" key="10">
    <source>
        <dbReference type="Proteomes" id="UP000010467"/>
    </source>
</evidence>
<evidence type="ECO:0000256" key="7">
    <source>
        <dbReference type="RuleBase" id="RU364112"/>
    </source>
</evidence>
<dbReference type="Pfam" id="PF03918">
    <property type="entry name" value="CcmH"/>
    <property type="match status" value="1"/>
</dbReference>
<dbReference type="InterPro" id="IPR038297">
    <property type="entry name" value="CcmH/CycL/NrfF/Ccl2_sf"/>
</dbReference>
<evidence type="ECO:0000259" key="8">
    <source>
        <dbReference type="Pfam" id="PF03918"/>
    </source>
</evidence>
<comment type="function">
    <text evidence="7">Possible subunit of a heme lyase.</text>
</comment>
<dbReference type="CDD" id="cd16378">
    <property type="entry name" value="CcmH_N"/>
    <property type="match status" value="1"/>
</dbReference>
<keyword evidence="6 7" id="KW-0408">Iron</keyword>
<dbReference type="GO" id="GO:0046872">
    <property type="term" value="F:metal ion binding"/>
    <property type="evidence" value="ECO:0007669"/>
    <property type="project" value="UniProtKB-KW"/>
</dbReference>
<evidence type="ECO:0000256" key="1">
    <source>
        <dbReference type="ARBA" id="ARBA00010342"/>
    </source>
</evidence>
<evidence type="ECO:0000256" key="3">
    <source>
        <dbReference type="ARBA" id="ARBA00022723"/>
    </source>
</evidence>
<dbReference type="PATRIC" id="fig|937777.3.peg.809"/>
<dbReference type="GO" id="GO:0017004">
    <property type="term" value="P:cytochrome complex assembly"/>
    <property type="evidence" value="ECO:0007669"/>
    <property type="project" value="UniProtKB-KW"/>
</dbReference>
<evidence type="ECO:0000256" key="4">
    <source>
        <dbReference type="ARBA" id="ARBA00022729"/>
    </source>
</evidence>
<feature type="transmembrane region" description="Helical" evidence="7">
    <location>
        <begin position="106"/>
        <end position="127"/>
    </location>
</feature>
<gene>
    <name evidence="9" type="ordered locus">Deipe_0802</name>
</gene>
<evidence type="ECO:0000256" key="2">
    <source>
        <dbReference type="ARBA" id="ARBA00022617"/>
    </source>
</evidence>
<keyword evidence="7" id="KW-1133">Transmembrane helix</keyword>
<keyword evidence="2 7" id="KW-0349">Heme</keyword>
<feature type="domain" description="CcmH/CycL/Ccl2/NrfF N-terminal" evidence="8">
    <location>
        <begin position="11"/>
        <end position="133"/>
    </location>
</feature>
<organism evidence="9 10">
    <name type="scientific">Deinococcus peraridilitoris (strain DSM 19664 / LMG 22246 / CIP 109416 / KR-200)</name>
    <dbReference type="NCBI Taxonomy" id="937777"/>
    <lineage>
        <taxon>Bacteria</taxon>
        <taxon>Thermotogati</taxon>
        <taxon>Deinococcota</taxon>
        <taxon>Deinococci</taxon>
        <taxon>Deinococcales</taxon>
        <taxon>Deinococcaceae</taxon>
        <taxon>Deinococcus</taxon>
    </lineage>
</organism>
<keyword evidence="4 7" id="KW-0732">Signal</keyword>
<dbReference type="HOGENOM" id="CLU_107187_2_2_0"/>
<evidence type="ECO:0000313" key="9">
    <source>
        <dbReference type="EMBL" id="AFZ66377.1"/>
    </source>
</evidence>
<dbReference type="Gene3D" id="1.10.8.640">
    <property type="entry name" value="Cytochrome C biogenesis protein"/>
    <property type="match status" value="1"/>
</dbReference>
<keyword evidence="7" id="KW-0472">Membrane</keyword>
<protein>
    <recommendedName>
        <fullName evidence="7">Cytochrome c-type biogenesis protein</fullName>
    </recommendedName>
</protein>
<dbReference type="STRING" id="937777.Deipe_0802"/>
<proteinExistence type="inferred from homology"/>
<dbReference type="PANTHER" id="PTHR47870:SF1">
    <property type="entry name" value="CYTOCHROME C-TYPE BIOGENESIS PROTEIN CCMH"/>
    <property type="match status" value="1"/>
</dbReference>
<dbReference type="GO" id="GO:0005886">
    <property type="term" value="C:plasma membrane"/>
    <property type="evidence" value="ECO:0007669"/>
    <property type="project" value="TreeGrafter"/>
</dbReference>
<keyword evidence="5" id="KW-0201">Cytochrome c-type biogenesis</keyword>
<name>K9ZZL2_DEIPD</name>
<evidence type="ECO:0000256" key="6">
    <source>
        <dbReference type="ARBA" id="ARBA00023004"/>
    </source>
</evidence>
<dbReference type="eggNOG" id="COG3088">
    <property type="taxonomic scope" value="Bacteria"/>
</dbReference>
<dbReference type="InterPro" id="IPR051263">
    <property type="entry name" value="C-type_cytochrome_biogenesis"/>
</dbReference>
<dbReference type="AlphaFoldDB" id="K9ZZL2"/>
<keyword evidence="7" id="KW-0812">Transmembrane</keyword>
<dbReference type="RefSeq" id="WP_015234687.1">
    <property type="nucleotide sequence ID" value="NC_019793.1"/>
</dbReference>